<dbReference type="RefSeq" id="WP_068747124.1">
    <property type="nucleotide sequence ID" value="NZ_LSRE01000050.1"/>
</dbReference>
<feature type="region of interest" description="Disordered" evidence="1">
    <location>
        <begin position="222"/>
        <end position="247"/>
    </location>
</feature>
<evidence type="ECO:0000313" key="4">
    <source>
        <dbReference type="Proteomes" id="UP000070409"/>
    </source>
</evidence>
<evidence type="ECO:0000259" key="2">
    <source>
        <dbReference type="Pfam" id="PF11268"/>
    </source>
</evidence>
<evidence type="ECO:0000256" key="1">
    <source>
        <dbReference type="SAM" id="MobiDB-lite"/>
    </source>
</evidence>
<evidence type="ECO:0000313" key="3">
    <source>
        <dbReference type="EMBL" id="KXO89246.1"/>
    </source>
</evidence>
<dbReference type="NCBIfam" id="NF040712">
    <property type="entry name" value="SepH"/>
    <property type="match status" value="1"/>
</dbReference>
<reference evidence="3 4" key="1">
    <citation type="submission" date="2016-02" db="EMBL/GenBank/DDBJ databases">
        <authorList>
            <person name="Teng J.L."/>
            <person name="Tang Y."/>
            <person name="Huang Y."/>
            <person name="Guo F."/>
            <person name="Wei W."/>
            <person name="Chen J.H."/>
            <person name="Wong S.Y."/>
            <person name="Lau S.K."/>
            <person name="Woo P.C."/>
        </authorList>
    </citation>
    <scope>NUCLEOTIDE SEQUENCE [LARGE SCALE GENOMIC DNA]</scope>
    <source>
        <strain evidence="3 4">JCM 13375</strain>
    </source>
</reference>
<sequence length="260" mass="27773">MQELRVTGVDDDGTSVVCEGPAGRFRLPIDDTLKAAVNGEMTGGQTELELGADLSPREIQARIRAGATVEEIAELTGAPNHRIKRFAGPVLLERSRAAEMAQLAHPVRGDGPMHVTLADVIHTALAERGHADTTEWDAFKGADNRWVVAISWSVGKSRNQAHFRYAPGAHGGTASPIDDTARGLLDPDARQGLRSIDRSVDEPLRAVPVARGPVVEGVVEERAERPAQAPAAAVGQHGRRHPEMPSWEDVLLGVRGGKNG</sequence>
<comment type="caution">
    <text evidence="3">The sequence shown here is derived from an EMBL/GenBank/DDBJ whole genome shotgun (WGS) entry which is preliminary data.</text>
</comment>
<dbReference type="InterPro" id="IPR021421">
    <property type="entry name" value="DUF3071"/>
</dbReference>
<dbReference type="InterPro" id="IPR047682">
    <property type="entry name" value="SepH-like"/>
</dbReference>
<organism evidence="3 4">
    <name type="scientific">Tsukamurella pseudospumae</name>
    <dbReference type="NCBI Taxonomy" id="239498"/>
    <lineage>
        <taxon>Bacteria</taxon>
        <taxon>Bacillati</taxon>
        <taxon>Actinomycetota</taxon>
        <taxon>Actinomycetes</taxon>
        <taxon>Mycobacteriales</taxon>
        <taxon>Tsukamurellaceae</taxon>
        <taxon>Tsukamurella</taxon>
    </lineage>
</organism>
<accession>A0A137YTD8</accession>
<gene>
    <name evidence="3" type="ORF">AXK61_11620</name>
</gene>
<dbReference type="EMBL" id="LSRE01000050">
    <property type="protein sequence ID" value="KXO89246.1"/>
    <property type="molecule type" value="Genomic_DNA"/>
</dbReference>
<name>A0A137YTD8_9ACTN</name>
<protein>
    <recommendedName>
        <fullName evidence="2">DUF3071 domain-containing protein</fullName>
    </recommendedName>
</protein>
<feature type="domain" description="DUF3071" evidence="2">
    <location>
        <begin position="1"/>
        <end position="165"/>
    </location>
</feature>
<proteinExistence type="predicted"/>
<dbReference type="Pfam" id="PF11268">
    <property type="entry name" value="DUF3071"/>
    <property type="match status" value="1"/>
</dbReference>
<keyword evidence="4" id="KW-1185">Reference proteome</keyword>
<dbReference type="Proteomes" id="UP000070409">
    <property type="component" value="Unassembled WGS sequence"/>
</dbReference>